<name>A0A4S2JR81_9HYME</name>
<evidence type="ECO:0000313" key="2">
    <source>
        <dbReference type="EMBL" id="TGZ38400.1"/>
    </source>
</evidence>
<reference evidence="2 3" key="1">
    <citation type="journal article" date="2019" name="Philos. Trans. R. Soc. Lond., B, Biol. Sci.">
        <title>Ant behaviour and brain gene expression of defending hosts depend on the ecological success of the intruding social parasite.</title>
        <authorList>
            <person name="Kaur R."/>
            <person name="Stoldt M."/>
            <person name="Jongepier E."/>
            <person name="Feldmeyer B."/>
            <person name="Menzel F."/>
            <person name="Bornberg-Bauer E."/>
            <person name="Foitzik S."/>
        </authorList>
    </citation>
    <scope>NUCLEOTIDE SEQUENCE [LARGE SCALE GENOMIC DNA]</scope>
    <source>
        <tissue evidence="2">Whole body</tissue>
    </source>
</reference>
<proteinExistence type="predicted"/>
<organism evidence="2 3">
    <name type="scientific">Temnothorax longispinosus</name>
    <dbReference type="NCBI Taxonomy" id="300112"/>
    <lineage>
        <taxon>Eukaryota</taxon>
        <taxon>Metazoa</taxon>
        <taxon>Ecdysozoa</taxon>
        <taxon>Arthropoda</taxon>
        <taxon>Hexapoda</taxon>
        <taxon>Insecta</taxon>
        <taxon>Pterygota</taxon>
        <taxon>Neoptera</taxon>
        <taxon>Endopterygota</taxon>
        <taxon>Hymenoptera</taxon>
        <taxon>Apocrita</taxon>
        <taxon>Aculeata</taxon>
        <taxon>Formicoidea</taxon>
        <taxon>Formicidae</taxon>
        <taxon>Myrmicinae</taxon>
        <taxon>Temnothorax</taxon>
    </lineage>
</organism>
<sequence>MGCTTRRVFTAKHAPGLLDHVLRPGRRNSAARPPTRNMNHVAHANEKVRAGVERYLQKVGNDRVRKRREGECLAHTRAAGNSFSAGRPRKCGENVVAAASVAKIYYSVTLQAHSGGERDREKTRNVAYTVGVLLYCFLRARIPLRVTAYFKYGFAHSSFGLKTLYAGCKERADGRGWNRDIFMYLLRGFPDGRIPAVPASVRESCNVFVSFRRAFLKPSFSPRARSASLPFQVHSELNSMLRGPENLLLFSWIVPRVTTSTPGGIVPKRECRIFGVEREQDLCHAVARKKISVCMRRVSQRIEEGQKKGKTETRRTARTESEQGREEGDTMMEDRREVGRPRKDEQTKCIRISLASVKTSDGAPLEIFLVVAYPIPPPVVAGRFIARDFATPPYAGDRSKRTQRHRRAGPILKEFGRKPGLSYDGRGLLSVHSPHPPFPFPYLTGCHRMPLADTHRKNRNQFLLAPRPLLFLLLNLSDGGHAVLEEEKKVVGHTGEKPYTKKLRLELRNNGTRQSKARRYRGGKKHKAGEIKRIRGLLKSGLRCLSIYVSPVRYTPRRRQILLCRRDDLSATGTRKKRRRPIAPWVYAQDKTSGILTSTSVPVAPISQPEMTRHLLERQNVEEGERSVSMNETYNRRLHILSLGFRRSMDRSCSRSQSGAIMDAVPVCLENQRWGNTSGNSVRK</sequence>
<gene>
    <name evidence="2" type="ORF">DBV15_06749</name>
</gene>
<protein>
    <submittedName>
        <fullName evidence="2">Uncharacterized protein</fullName>
    </submittedName>
</protein>
<dbReference type="Proteomes" id="UP000310200">
    <property type="component" value="Unassembled WGS sequence"/>
</dbReference>
<keyword evidence="3" id="KW-1185">Reference proteome</keyword>
<dbReference type="EMBL" id="QBLH01003435">
    <property type="protein sequence ID" value="TGZ38400.1"/>
    <property type="molecule type" value="Genomic_DNA"/>
</dbReference>
<accession>A0A4S2JR81</accession>
<feature type="region of interest" description="Disordered" evidence="1">
    <location>
        <begin position="302"/>
        <end position="344"/>
    </location>
</feature>
<dbReference type="AlphaFoldDB" id="A0A4S2JR81"/>
<comment type="caution">
    <text evidence="2">The sequence shown here is derived from an EMBL/GenBank/DDBJ whole genome shotgun (WGS) entry which is preliminary data.</text>
</comment>
<evidence type="ECO:0000313" key="3">
    <source>
        <dbReference type="Proteomes" id="UP000310200"/>
    </source>
</evidence>
<evidence type="ECO:0000256" key="1">
    <source>
        <dbReference type="SAM" id="MobiDB-lite"/>
    </source>
</evidence>